<dbReference type="Gene3D" id="1.10.8.10">
    <property type="entry name" value="DNA helicase RuvA subunit, C-terminal domain"/>
    <property type="match status" value="1"/>
</dbReference>
<dbReference type="CDD" id="cd14332">
    <property type="entry name" value="UBA_RuvA_C"/>
    <property type="match status" value="1"/>
</dbReference>
<dbReference type="SUPFAM" id="SSF47781">
    <property type="entry name" value="RuvA domain 2-like"/>
    <property type="match status" value="1"/>
</dbReference>
<dbReference type="EMBL" id="VSSQ01058316">
    <property type="protein sequence ID" value="MPN12042.1"/>
    <property type="molecule type" value="Genomic_DNA"/>
</dbReference>
<dbReference type="SUPFAM" id="SSF46929">
    <property type="entry name" value="DNA helicase RuvA subunit, C-terminal domain"/>
    <property type="match status" value="1"/>
</dbReference>
<protein>
    <submittedName>
        <fullName evidence="2">Holliday junction ATP-dependent DNA helicase RuvA</fullName>
        <ecNumber evidence="2">3.6.4.12</ecNumber>
    </submittedName>
</protein>
<keyword evidence="2" id="KW-0347">Helicase</keyword>
<keyword evidence="2" id="KW-0547">Nucleotide-binding</keyword>
<dbReference type="EC" id="3.6.4.12" evidence="2"/>
<sequence>MAVISGDEKALTVAPGIGKKIAQRIILELKDKMAKEQSGLLSGSGAKSDRGGKTAEAMAALAVLGYTQQDIGAALKGLDVEAMSSEEIIRRALKNMIK</sequence>
<dbReference type="AlphaFoldDB" id="A0A645FEY4"/>
<dbReference type="Pfam" id="PF07499">
    <property type="entry name" value="RuvA_C"/>
    <property type="match status" value="1"/>
</dbReference>
<evidence type="ECO:0000313" key="2">
    <source>
        <dbReference type="EMBL" id="MPN12042.1"/>
    </source>
</evidence>
<dbReference type="InterPro" id="IPR010994">
    <property type="entry name" value="RuvA_2-like"/>
</dbReference>
<dbReference type="GO" id="GO:0005524">
    <property type="term" value="F:ATP binding"/>
    <property type="evidence" value="ECO:0007669"/>
    <property type="project" value="InterPro"/>
</dbReference>
<dbReference type="GO" id="GO:0016787">
    <property type="term" value="F:hydrolase activity"/>
    <property type="evidence" value="ECO:0007669"/>
    <property type="project" value="UniProtKB-KW"/>
</dbReference>
<dbReference type="GO" id="GO:0006281">
    <property type="term" value="P:DNA repair"/>
    <property type="evidence" value="ECO:0007669"/>
    <property type="project" value="InterPro"/>
</dbReference>
<keyword evidence="2" id="KW-0378">Hydrolase</keyword>
<keyword evidence="2" id="KW-0067">ATP-binding</keyword>
<name>A0A645FEY4_9ZZZZ</name>
<evidence type="ECO:0000259" key="1">
    <source>
        <dbReference type="Pfam" id="PF07499"/>
    </source>
</evidence>
<dbReference type="Gene3D" id="1.10.150.20">
    <property type="entry name" value="5' to 3' exonuclease, C-terminal subdomain"/>
    <property type="match status" value="1"/>
</dbReference>
<dbReference type="GO" id="GO:0009378">
    <property type="term" value="F:four-way junction helicase activity"/>
    <property type="evidence" value="ECO:0007669"/>
    <property type="project" value="InterPro"/>
</dbReference>
<organism evidence="2">
    <name type="scientific">bioreactor metagenome</name>
    <dbReference type="NCBI Taxonomy" id="1076179"/>
    <lineage>
        <taxon>unclassified sequences</taxon>
        <taxon>metagenomes</taxon>
        <taxon>ecological metagenomes</taxon>
    </lineage>
</organism>
<dbReference type="GO" id="GO:0009379">
    <property type="term" value="C:Holliday junction helicase complex"/>
    <property type="evidence" value="ECO:0007669"/>
    <property type="project" value="InterPro"/>
</dbReference>
<gene>
    <name evidence="2" type="primary">ruvA_39</name>
    <name evidence="2" type="ORF">SDC9_159352</name>
</gene>
<dbReference type="InterPro" id="IPR036267">
    <property type="entry name" value="RuvA_C_sf"/>
</dbReference>
<reference evidence="2" key="1">
    <citation type="submission" date="2019-08" db="EMBL/GenBank/DDBJ databases">
        <authorList>
            <person name="Kucharzyk K."/>
            <person name="Murdoch R.W."/>
            <person name="Higgins S."/>
            <person name="Loffler F."/>
        </authorList>
    </citation>
    <scope>NUCLEOTIDE SEQUENCE</scope>
</reference>
<accession>A0A645FEY4</accession>
<comment type="caution">
    <text evidence="2">The sequence shown here is derived from an EMBL/GenBank/DDBJ whole genome shotgun (WGS) entry which is preliminary data.</text>
</comment>
<dbReference type="InterPro" id="IPR011114">
    <property type="entry name" value="RuvA_C"/>
</dbReference>
<feature type="domain" description="Holliday junction DNA helicase RuvA C-terminal" evidence="1">
    <location>
        <begin position="54"/>
        <end position="96"/>
    </location>
</feature>
<proteinExistence type="predicted"/>
<dbReference type="GO" id="GO:0006310">
    <property type="term" value="P:DNA recombination"/>
    <property type="evidence" value="ECO:0007669"/>
    <property type="project" value="InterPro"/>
</dbReference>
<dbReference type="Pfam" id="PF14520">
    <property type="entry name" value="HHH_5"/>
    <property type="match status" value="1"/>
</dbReference>